<dbReference type="InterPro" id="IPR001680">
    <property type="entry name" value="WD40_rpt"/>
</dbReference>
<dbReference type="HOGENOM" id="CLU_014033_1_2_1"/>
<accession>R9PAV7</accession>
<reference evidence="6" key="1">
    <citation type="journal article" date="2013" name="Genome Announc.">
        <title>Draft genome sequence of the basidiomycetous yeast-like fungus Pseudozyma hubeiensis SY62, which produces an abundant amount of the biosurfactant mannosylerythritol lipids.</title>
        <authorList>
            <person name="Konishi M."/>
            <person name="Hatada Y."/>
            <person name="Horiuchi J."/>
        </authorList>
    </citation>
    <scope>NUCLEOTIDE SEQUENCE [LARGE SCALE GENOMIC DNA]</scope>
    <source>
        <strain evidence="6">SY62</strain>
    </source>
</reference>
<dbReference type="STRING" id="1305764.R9PAV7"/>
<feature type="compositionally biased region" description="Acidic residues" evidence="4">
    <location>
        <begin position="94"/>
        <end position="105"/>
    </location>
</feature>
<feature type="compositionally biased region" description="Polar residues" evidence="4">
    <location>
        <begin position="499"/>
        <end position="518"/>
    </location>
</feature>
<feature type="compositionally biased region" description="Basic and acidic residues" evidence="4">
    <location>
        <begin position="70"/>
        <end position="90"/>
    </location>
</feature>
<dbReference type="GO" id="GO:0035861">
    <property type="term" value="C:site of double-strand break"/>
    <property type="evidence" value="ECO:0007669"/>
    <property type="project" value="TreeGrafter"/>
</dbReference>
<dbReference type="SUPFAM" id="SSF50978">
    <property type="entry name" value="WD40 repeat-like"/>
    <property type="match status" value="1"/>
</dbReference>
<dbReference type="PANTHER" id="PTHR16017:SF0">
    <property type="entry name" value="WD REPEAT-CONTAINING PROTEIN 70"/>
    <property type="match status" value="1"/>
</dbReference>
<feature type="region of interest" description="Disordered" evidence="4">
    <location>
        <begin position="489"/>
        <end position="519"/>
    </location>
</feature>
<name>R9PAV7_PSEHS</name>
<dbReference type="PROSITE" id="PS50082">
    <property type="entry name" value="WD_REPEATS_2"/>
    <property type="match status" value="1"/>
</dbReference>
<feature type="repeat" description="WD" evidence="3">
    <location>
        <begin position="139"/>
        <end position="171"/>
    </location>
</feature>
<dbReference type="Proteomes" id="UP000014071">
    <property type="component" value="Unassembled WGS sequence"/>
</dbReference>
<organism evidence="5 6">
    <name type="scientific">Pseudozyma hubeiensis (strain SY62)</name>
    <name type="common">Yeast</name>
    <dbReference type="NCBI Taxonomy" id="1305764"/>
    <lineage>
        <taxon>Eukaryota</taxon>
        <taxon>Fungi</taxon>
        <taxon>Dikarya</taxon>
        <taxon>Basidiomycota</taxon>
        <taxon>Ustilaginomycotina</taxon>
        <taxon>Ustilaginomycetes</taxon>
        <taxon>Ustilaginales</taxon>
        <taxon>Ustilaginaceae</taxon>
        <taxon>Pseudozyma</taxon>
    </lineage>
</organism>
<sequence>MDEAALRAMMPTSFGGRRGGGGKGVASRAAAPVGTASGGAAGAGSDLSSAVLGKRPAEDDEEEDDDGLTAEERAANRAAEEEARERRARGIDSSSDDSDDSDDEVGPPPPPPSAAVAAAASNPIPPTSIPPLTHTARFAPIHTKTLSSLAVDPSGSRFCVGSYDSTVSLYDFGGMTSTLSPFRHFPPTHETYPILDLAFSPSGATHLLVVSGTCEAQIFTRDAAEVGKCRKGDPYLRDMRHTKGHVSALTCGGYAAGGGFWTGGSDSTVRLWSEERMERGQDDLIVVKSKTRGGRTKVTAIAEEGDGIWVSGEDGFVGMWDTRSNLNARPRLGVDEAHERDTWTSCISLSGHKVVTRGGDGKVKMWDARQFRKPVVERDGLWGGSNHAGLIWDPFDSRTLIAGVADTGNSGNDDDSTASHKDGGQIVVLDSLDLSTVSTTATPSTPIRFHWSAHTDQLFTTHRSGLLTISYSPTRSTKGITLALPRHASSTSSLYTSSDPASESSYPISDPTSFTQSESAKRRRLAKARLDPTKTLLPQGPLSGRGKGGRIGAGDQQGTVQSLWKAPDDLNVDPREALLKYAADGKGEFTKAWEKTQPKTIYSNYEEEQEQEEG</sequence>
<dbReference type="eggNOG" id="KOG0772">
    <property type="taxonomic scope" value="Eukaryota"/>
</dbReference>
<dbReference type="Gene3D" id="2.130.10.10">
    <property type="entry name" value="YVTN repeat-like/Quinoprotein amine dehydrogenase"/>
    <property type="match status" value="1"/>
</dbReference>
<dbReference type="GeneID" id="24111404"/>
<dbReference type="InterPro" id="IPR051858">
    <property type="entry name" value="WD_repeat_GAD-1"/>
</dbReference>
<feature type="region of interest" description="Disordered" evidence="4">
    <location>
        <begin position="1"/>
        <end position="131"/>
    </location>
</feature>
<proteinExistence type="predicted"/>
<dbReference type="EMBL" id="DF238821">
    <property type="protein sequence ID" value="GAC98538.1"/>
    <property type="molecule type" value="Genomic_DNA"/>
</dbReference>
<evidence type="ECO:0000256" key="2">
    <source>
        <dbReference type="ARBA" id="ARBA00022737"/>
    </source>
</evidence>
<feature type="compositionally biased region" description="Low complexity" evidence="4">
    <location>
        <begin position="489"/>
        <end position="498"/>
    </location>
</feature>
<dbReference type="SMART" id="SM00320">
    <property type="entry name" value="WD40"/>
    <property type="match status" value="4"/>
</dbReference>
<evidence type="ECO:0000256" key="4">
    <source>
        <dbReference type="SAM" id="MobiDB-lite"/>
    </source>
</evidence>
<dbReference type="InterPro" id="IPR036322">
    <property type="entry name" value="WD40_repeat_dom_sf"/>
</dbReference>
<evidence type="ECO:0000313" key="5">
    <source>
        <dbReference type="EMBL" id="GAC98538.1"/>
    </source>
</evidence>
<protein>
    <submittedName>
        <fullName evidence="5">Uncharacterized protein</fullName>
    </submittedName>
</protein>
<evidence type="ECO:0000256" key="3">
    <source>
        <dbReference type="PROSITE-ProRule" id="PRU00221"/>
    </source>
</evidence>
<evidence type="ECO:0000256" key="1">
    <source>
        <dbReference type="ARBA" id="ARBA00022574"/>
    </source>
</evidence>
<feature type="compositionally biased region" description="Low complexity" evidence="4">
    <location>
        <begin position="43"/>
        <end position="53"/>
    </location>
</feature>
<dbReference type="GO" id="GO:0005634">
    <property type="term" value="C:nucleus"/>
    <property type="evidence" value="ECO:0007669"/>
    <property type="project" value="TreeGrafter"/>
</dbReference>
<keyword evidence="6" id="KW-1185">Reference proteome</keyword>
<feature type="region of interest" description="Disordered" evidence="4">
    <location>
        <begin position="595"/>
        <end position="614"/>
    </location>
</feature>
<dbReference type="Pfam" id="PF00400">
    <property type="entry name" value="WD40"/>
    <property type="match status" value="1"/>
</dbReference>
<dbReference type="RefSeq" id="XP_012192125.1">
    <property type="nucleotide sequence ID" value="XM_012336735.1"/>
</dbReference>
<dbReference type="PANTHER" id="PTHR16017">
    <property type="entry name" value="GASTRULATION DEFECTIVE PROTEIN 1-RELATED"/>
    <property type="match status" value="1"/>
</dbReference>
<feature type="region of interest" description="Disordered" evidence="4">
    <location>
        <begin position="531"/>
        <end position="557"/>
    </location>
</feature>
<dbReference type="OrthoDB" id="10264376at2759"/>
<feature type="compositionally biased region" description="Gly residues" evidence="4">
    <location>
        <begin position="543"/>
        <end position="552"/>
    </location>
</feature>
<dbReference type="AlphaFoldDB" id="R9PAV7"/>
<keyword evidence="2" id="KW-0677">Repeat</keyword>
<gene>
    <name evidence="5" type="ORF">PHSY_006132</name>
</gene>
<evidence type="ECO:0000313" key="6">
    <source>
        <dbReference type="Proteomes" id="UP000014071"/>
    </source>
</evidence>
<keyword evidence="1 3" id="KW-0853">WD repeat</keyword>
<feature type="compositionally biased region" description="Low complexity" evidence="4">
    <location>
        <begin position="25"/>
        <end position="35"/>
    </location>
</feature>
<dbReference type="InterPro" id="IPR015943">
    <property type="entry name" value="WD40/YVTN_repeat-like_dom_sf"/>
</dbReference>
<feature type="compositionally biased region" description="Acidic residues" evidence="4">
    <location>
        <begin position="605"/>
        <end position="614"/>
    </location>
</feature>
<feature type="compositionally biased region" description="Acidic residues" evidence="4">
    <location>
        <begin position="58"/>
        <end position="69"/>
    </location>
</feature>